<evidence type="ECO:0000313" key="3">
    <source>
        <dbReference type="EMBL" id="MBB5979493.1"/>
    </source>
</evidence>
<sequence>MPRRQLLTAATLSLLTLTACTPSPKAGRPNTTPTTHTSTPAPIPTATVSDPIWTPEQEAAITAAKTRYVAATAAVDKALGAPAALDRSALEKSGVGGEWIIEIIDQARSFTRSGWYQTGATRIVSTKVKSVKLDGGQPEVNLINCLDTSALVTRFEKDHKPVPMGPGTGKRRLFTSRLVYAAPAPSGQKLWFLVADQGGGKC</sequence>
<evidence type="ECO:0000313" key="4">
    <source>
        <dbReference type="Proteomes" id="UP000558997"/>
    </source>
</evidence>
<evidence type="ECO:0008006" key="5">
    <source>
        <dbReference type="Google" id="ProtNLM"/>
    </source>
</evidence>
<reference evidence="3 4" key="1">
    <citation type="submission" date="2020-08" db="EMBL/GenBank/DDBJ databases">
        <title>Sequencing the genomes of 1000 actinobacteria strains.</title>
        <authorList>
            <person name="Klenk H.-P."/>
        </authorList>
    </citation>
    <scope>NUCLEOTIDE SEQUENCE [LARGE SCALE GENOMIC DNA]</scope>
    <source>
        <strain evidence="3 4">DSM 17294</strain>
    </source>
</reference>
<feature type="region of interest" description="Disordered" evidence="1">
    <location>
        <begin position="20"/>
        <end position="51"/>
    </location>
</feature>
<dbReference type="Proteomes" id="UP000558997">
    <property type="component" value="Unassembled WGS sequence"/>
</dbReference>
<protein>
    <recommendedName>
        <fullName evidence="5">Lipoprotein</fullName>
    </recommendedName>
</protein>
<gene>
    <name evidence="3" type="ORF">HDA44_002834</name>
</gene>
<organism evidence="3 4">
    <name type="scientific">Kribbella solani</name>
    <dbReference type="NCBI Taxonomy" id="236067"/>
    <lineage>
        <taxon>Bacteria</taxon>
        <taxon>Bacillati</taxon>
        <taxon>Actinomycetota</taxon>
        <taxon>Actinomycetes</taxon>
        <taxon>Propionibacteriales</taxon>
        <taxon>Kribbellaceae</taxon>
        <taxon>Kribbella</taxon>
    </lineage>
</organism>
<dbReference type="RefSeq" id="WP_184834524.1">
    <property type="nucleotide sequence ID" value="NZ_BAAAVN010000001.1"/>
</dbReference>
<dbReference type="AlphaFoldDB" id="A0A841DLG4"/>
<evidence type="ECO:0000256" key="2">
    <source>
        <dbReference type="SAM" id="SignalP"/>
    </source>
</evidence>
<accession>A0A841DLG4</accession>
<name>A0A841DLG4_9ACTN</name>
<feature type="signal peptide" evidence="2">
    <location>
        <begin position="1"/>
        <end position="26"/>
    </location>
</feature>
<keyword evidence="2" id="KW-0732">Signal</keyword>
<evidence type="ECO:0000256" key="1">
    <source>
        <dbReference type="SAM" id="MobiDB-lite"/>
    </source>
</evidence>
<dbReference type="EMBL" id="JACHNF010000001">
    <property type="protein sequence ID" value="MBB5979493.1"/>
    <property type="molecule type" value="Genomic_DNA"/>
</dbReference>
<proteinExistence type="predicted"/>
<keyword evidence="4" id="KW-1185">Reference proteome</keyword>
<feature type="compositionally biased region" description="Low complexity" evidence="1">
    <location>
        <begin position="29"/>
        <end position="47"/>
    </location>
</feature>
<comment type="caution">
    <text evidence="3">The sequence shown here is derived from an EMBL/GenBank/DDBJ whole genome shotgun (WGS) entry which is preliminary data.</text>
</comment>
<feature type="chain" id="PRO_5039327710" description="Lipoprotein" evidence="2">
    <location>
        <begin position="27"/>
        <end position="202"/>
    </location>
</feature>
<dbReference type="PROSITE" id="PS51257">
    <property type="entry name" value="PROKAR_LIPOPROTEIN"/>
    <property type="match status" value="1"/>
</dbReference>